<dbReference type="PANTHER" id="PTHR43433:SF10">
    <property type="entry name" value="AB HYDROLASE-1 DOMAIN-CONTAINING PROTEIN"/>
    <property type="match status" value="1"/>
</dbReference>
<dbReference type="GO" id="GO:0016811">
    <property type="term" value="F:hydrolase activity, acting on carbon-nitrogen (but not peptide) bonds, in linear amides"/>
    <property type="evidence" value="ECO:0007669"/>
    <property type="project" value="InterPro"/>
</dbReference>
<reference evidence="4 5" key="1">
    <citation type="submission" date="2017-08" db="EMBL/GenBank/DDBJ databases">
        <title>Infants hospitalized years apart are colonized by the same room-sourced microbial strains.</title>
        <authorList>
            <person name="Brooks B."/>
            <person name="Olm M.R."/>
            <person name="Firek B.A."/>
            <person name="Baker R."/>
            <person name="Thomas B.C."/>
            <person name="Morowitz M.J."/>
            <person name="Banfield J.F."/>
        </authorList>
    </citation>
    <scope>NUCLEOTIDE SEQUENCE [LARGE SCALE GENOMIC DNA]</scope>
    <source>
        <strain evidence="4">S2_018_000_R2_101</strain>
    </source>
</reference>
<name>A0A2W5AGC3_9SPHN</name>
<evidence type="ECO:0000313" key="4">
    <source>
        <dbReference type="EMBL" id="PZO92306.1"/>
    </source>
</evidence>
<dbReference type="PANTHER" id="PTHR43433">
    <property type="entry name" value="HYDROLASE, ALPHA/BETA FOLD FAMILY PROTEIN"/>
    <property type="match status" value="1"/>
</dbReference>
<dbReference type="EC" id="3.5.1.-" evidence="2"/>
<evidence type="ECO:0000259" key="3">
    <source>
        <dbReference type="Pfam" id="PF00561"/>
    </source>
</evidence>
<dbReference type="InterPro" id="IPR029058">
    <property type="entry name" value="AB_hydrolase_fold"/>
</dbReference>
<comment type="function">
    <text evidence="2">Involved in pyrimidine catabolism. May facilitate the hydrolysis of carbamate, a reaction that can also occur spontaneously.</text>
</comment>
<protein>
    <recommendedName>
        <fullName evidence="2">Putative carbamate hydrolase RutD</fullName>
        <ecNumber evidence="2">3.5.1.-</ecNumber>
    </recommendedName>
    <alternativeName>
        <fullName evidence="2">Aminohydrolase</fullName>
    </alternativeName>
</protein>
<comment type="caution">
    <text evidence="4">The sequence shown here is derived from an EMBL/GenBank/DDBJ whole genome shotgun (WGS) entry which is preliminary data.</text>
</comment>
<dbReference type="GO" id="GO:0006212">
    <property type="term" value="P:uracil catabolic process"/>
    <property type="evidence" value="ECO:0007669"/>
    <property type="project" value="UniProtKB-UniRule"/>
</dbReference>
<dbReference type="Gene3D" id="3.40.50.1820">
    <property type="entry name" value="alpha/beta hydrolase"/>
    <property type="match status" value="1"/>
</dbReference>
<proteinExistence type="inferred from homology"/>
<dbReference type="GO" id="GO:0019740">
    <property type="term" value="P:nitrogen utilization"/>
    <property type="evidence" value="ECO:0007669"/>
    <property type="project" value="UniProtKB-UniRule"/>
</dbReference>
<comment type="catalytic activity">
    <reaction evidence="2">
        <text>carbamate + 2 H(+) = NH4(+) + CO2</text>
        <dbReference type="Rhea" id="RHEA:15649"/>
        <dbReference type="ChEBI" id="CHEBI:13941"/>
        <dbReference type="ChEBI" id="CHEBI:15378"/>
        <dbReference type="ChEBI" id="CHEBI:16526"/>
        <dbReference type="ChEBI" id="CHEBI:28938"/>
    </reaction>
</comment>
<evidence type="ECO:0000256" key="1">
    <source>
        <dbReference type="ARBA" id="ARBA00022801"/>
    </source>
</evidence>
<accession>A0A2W5AGC3</accession>
<feature type="domain" description="AB hydrolase-1" evidence="3">
    <location>
        <begin position="19"/>
        <end position="147"/>
    </location>
</feature>
<dbReference type="SUPFAM" id="SSF53474">
    <property type="entry name" value="alpha/beta-Hydrolases"/>
    <property type="match status" value="1"/>
</dbReference>
<dbReference type="NCBIfam" id="TIGR03611">
    <property type="entry name" value="RutD"/>
    <property type="match status" value="1"/>
</dbReference>
<comment type="similarity">
    <text evidence="2">Belongs to the AB hydrolase superfamily. Hydrolase RutD family.</text>
</comment>
<dbReference type="HAMAP" id="MF_00832">
    <property type="entry name" value="RutD"/>
    <property type="match status" value="1"/>
</dbReference>
<sequence length="273" mass="29437">MADIAGLYYEEHGPADAEPLLLSPGLGGLGSFWRPNIAALAERYRVIVFDHRGTGHSDRMIGETVDIADIAADMLRLLDGLGIDRAHIAGQAAGGLAGLVIALDAPARIWSLTVINGWSRPDAHLHRCCDLRLALLHDGGADAYLRAQPIFIYPARWIPEHEGELAAEAALHLAEFAGVATMEKRIEMLRRFDIDDRLGEIGAPVLLISTEDDMLVLPSCSERLAACIPDAEHVALRFGGHACSVTNAARVNALMLDFLSRHPIGDPPIVCPV</sequence>
<dbReference type="EMBL" id="QFNN01000001">
    <property type="protein sequence ID" value="PZO92306.1"/>
    <property type="molecule type" value="Genomic_DNA"/>
</dbReference>
<dbReference type="Pfam" id="PF00561">
    <property type="entry name" value="Abhydrolase_1"/>
    <property type="match status" value="1"/>
</dbReference>
<gene>
    <name evidence="2 4" type="primary">rutD</name>
    <name evidence="4" type="ORF">DI623_00300</name>
</gene>
<dbReference type="AlphaFoldDB" id="A0A2W5AGC3"/>
<dbReference type="InterPro" id="IPR050471">
    <property type="entry name" value="AB_hydrolase"/>
</dbReference>
<evidence type="ECO:0000313" key="5">
    <source>
        <dbReference type="Proteomes" id="UP000249066"/>
    </source>
</evidence>
<dbReference type="InterPro" id="IPR000073">
    <property type="entry name" value="AB_hydrolase_1"/>
</dbReference>
<dbReference type="InterPro" id="IPR019913">
    <property type="entry name" value="Pyrimidine_utilisation_RutD"/>
</dbReference>
<organism evidence="4 5">
    <name type="scientific">Sphingomonas sanxanigenens</name>
    <dbReference type="NCBI Taxonomy" id="397260"/>
    <lineage>
        <taxon>Bacteria</taxon>
        <taxon>Pseudomonadati</taxon>
        <taxon>Pseudomonadota</taxon>
        <taxon>Alphaproteobacteria</taxon>
        <taxon>Sphingomonadales</taxon>
        <taxon>Sphingomonadaceae</taxon>
        <taxon>Sphingomonas</taxon>
    </lineage>
</organism>
<dbReference type="Proteomes" id="UP000249066">
    <property type="component" value="Unassembled WGS sequence"/>
</dbReference>
<evidence type="ECO:0000256" key="2">
    <source>
        <dbReference type="HAMAP-Rule" id="MF_00832"/>
    </source>
</evidence>
<keyword evidence="1 2" id="KW-0378">Hydrolase</keyword>